<evidence type="ECO:0000256" key="3">
    <source>
        <dbReference type="RuleBase" id="RU363019"/>
    </source>
</evidence>
<organism evidence="6 7">
    <name type="scientific">Novosphingobium olei</name>
    <dbReference type="NCBI Taxonomy" id="2728851"/>
    <lineage>
        <taxon>Bacteria</taxon>
        <taxon>Pseudomonadati</taxon>
        <taxon>Pseudomonadota</taxon>
        <taxon>Alphaproteobacteria</taxon>
        <taxon>Sphingomonadales</taxon>
        <taxon>Sphingomonadaceae</taxon>
        <taxon>Novosphingobium</taxon>
    </lineage>
</organism>
<comment type="catalytic activity">
    <reaction evidence="3">
        <text>[protein]-peptidylproline (omega=180) = [protein]-peptidylproline (omega=0)</text>
        <dbReference type="Rhea" id="RHEA:16237"/>
        <dbReference type="Rhea" id="RHEA-COMP:10747"/>
        <dbReference type="Rhea" id="RHEA-COMP:10748"/>
        <dbReference type="ChEBI" id="CHEBI:83833"/>
        <dbReference type="ChEBI" id="CHEBI:83834"/>
        <dbReference type="EC" id="5.2.1.8"/>
    </reaction>
</comment>
<dbReference type="RefSeq" id="WP_169492887.1">
    <property type="nucleotide sequence ID" value="NZ_JABBGM010000003.1"/>
</dbReference>
<sequence>MKFRVSGSFVLAAALSAMIAGPALAQKEKAEVRPFDVQRVESSKSFPYAVDVDQSHDRENILLLDLSNGGRVAIRLMPQWAPHHVERIKELVGQGFYNGIIFHRVIDGFMAQTGDPTGTGQGGSKLPDLTAEFNDAPHVRGTVSMARTDDPNSANSQFFIVFYPRMGLDHKYTAFGRVIAGMDVVDAIQRGEPPANPTRILQASLASDNKPQAMPAAPAAAPAITADMLRNSKSN</sequence>
<feature type="chain" id="PRO_5031602547" description="Peptidyl-prolyl cis-trans isomerase" evidence="3">
    <location>
        <begin position="26"/>
        <end position="235"/>
    </location>
</feature>
<feature type="region of interest" description="Disordered" evidence="4">
    <location>
        <begin position="207"/>
        <end position="235"/>
    </location>
</feature>
<dbReference type="InterPro" id="IPR002130">
    <property type="entry name" value="Cyclophilin-type_PPIase_dom"/>
</dbReference>
<dbReference type="EMBL" id="JABBGM010000003">
    <property type="protein sequence ID" value="NML93607.1"/>
    <property type="molecule type" value="Genomic_DNA"/>
</dbReference>
<feature type="signal peptide" evidence="3">
    <location>
        <begin position="1"/>
        <end position="25"/>
    </location>
</feature>
<feature type="compositionally biased region" description="Low complexity" evidence="4">
    <location>
        <begin position="211"/>
        <end position="223"/>
    </location>
</feature>
<dbReference type="InterPro" id="IPR044666">
    <property type="entry name" value="Cyclophilin_A-like"/>
</dbReference>
<dbReference type="PANTHER" id="PTHR45625">
    <property type="entry name" value="PEPTIDYL-PROLYL CIS-TRANS ISOMERASE-RELATED"/>
    <property type="match status" value="1"/>
</dbReference>
<dbReference type="CDD" id="cd00317">
    <property type="entry name" value="cyclophilin"/>
    <property type="match status" value="1"/>
</dbReference>
<dbReference type="PANTHER" id="PTHR45625:SF4">
    <property type="entry name" value="PEPTIDYLPROLYL ISOMERASE DOMAIN AND WD REPEAT-CONTAINING PROTEIN 1"/>
    <property type="match status" value="1"/>
</dbReference>
<comment type="caution">
    <text evidence="6">The sequence shown here is derived from an EMBL/GenBank/DDBJ whole genome shotgun (WGS) entry which is preliminary data.</text>
</comment>
<evidence type="ECO:0000256" key="1">
    <source>
        <dbReference type="ARBA" id="ARBA00023110"/>
    </source>
</evidence>
<gene>
    <name evidence="6" type="ORF">HHL27_08000</name>
</gene>
<keyword evidence="2 3" id="KW-0413">Isomerase</keyword>
<dbReference type="Pfam" id="PF00160">
    <property type="entry name" value="Pro_isomerase"/>
    <property type="match status" value="1"/>
</dbReference>
<proteinExistence type="inferred from homology"/>
<name>A0A7Y0GAH1_9SPHN</name>
<dbReference type="PRINTS" id="PR00153">
    <property type="entry name" value="CSAPPISMRASE"/>
</dbReference>
<evidence type="ECO:0000313" key="7">
    <source>
        <dbReference type="Proteomes" id="UP000583556"/>
    </source>
</evidence>
<accession>A0A7Y0GAH1</accession>
<evidence type="ECO:0000313" key="6">
    <source>
        <dbReference type="EMBL" id="NML93607.1"/>
    </source>
</evidence>
<dbReference type="SUPFAM" id="SSF50891">
    <property type="entry name" value="Cyclophilin-like"/>
    <property type="match status" value="1"/>
</dbReference>
<comment type="function">
    <text evidence="3">PPIases accelerate the folding of proteins. It catalyzes the cis-trans isomerization of proline imidic peptide bonds in oligopeptides.</text>
</comment>
<keyword evidence="3" id="KW-0732">Signal</keyword>
<keyword evidence="7" id="KW-1185">Reference proteome</keyword>
<dbReference type="InterPro" id="IPR029000">
    <property type="entry name" value="Cyclophilin-like_dom_sf"/>
</dbReference>
<dbReference type="EC" id="5.2.1.8" evidence="3"/>
<dbReference type="GO" id="GO:0003755">
    <property type="term" value="F:peptidyl-prolyl cis-trans isomerase activity"/>
    <property type="evidence" value="ECO:0007669"/>
    <property type="project" value="UniProtKB-UniRule"/>
</dbReference>
<dbReference type="Proteomes" id="UP000583556">
    <property type="component" value="Unassembled WGS sequence"/>
</dbReference>
<evidence type="ECO:0000259" key="5">
    <source>
        <dbReference type="PROSITE" id="PS50072"/>
    </source>
</evidence>
<feature type="domain" description="PPIase cyclophilin-type" evidence="5">
    <location>
        <begin position="70"/>
        <end position="213"/>
    </location>
</feature>
<comment type="similarity">
    <text evidence="3">Belongs to the cyclophilin-type PPIase family.</text>
</comment>
<dbReference type="Gene3D" id="2.40.100.10">
    <property type="entry name" value="Cyclophilin-like"/>
    <property type="match status" value="1"/>
</dbReference>
<dbReference type="AlphaFoldDB" id="A0A7Y0GAH1"/>
<protein>
    <recommendedName>
        <fullName evidence="3">Peptidyl-prolyl cis-trans isomerase</fullName>
        <shortName evidence="3">PPIase</shortName>
        <ecNumber evidence="3">5.2.1.8</ecNumber>
    </recommendedName>
</protein>
<evidence type="ECO:0000256" key="4">
    <source>
        <dbReference type="SAM" id="MobiDB-lite"/>
    </source>
</evidence>
<reference evidence="6 7" key="1">
    <citation type="submission" date="2020-04" db="EMBL/GenBank/DDBJ databases">
        <title>Novosphingobium sp. TW-4 isolated from soil.</title>
        <authorList>
            <person name="Dahal R.H."/>
            <person name="Chaudhary D.K."/>
        </authorList>
    </citation>
    <scope>NUCLEOTIDE SEQUENCE [LARGE SCALE GENOMIC DNA]</scope>
    <source>
        <strain evidence="6 7">TW-4</strain>
    </source>
</reference>
<keyword evidence="1 3" id="KW-0697">Rotamase</keyword>
<dbReference type="PROSITE" id="PS50072">
    <property type="entry name" value="CSA_PPIASE_2"/>
    <property type="match status" value="1"/>
</dbReference>
<evidence type="ECO:0000256" key="2">
    <source>
        <dbReference type="ARBA" id="ARBA00023235"/>
    </source>
</evidence>